<dbReference type="RefSeq" id="WP_061855513.1">
    <property type="nucleotide sequence ID" value="NZ_BKAQ01000001.1"/>
</dbReference>
<proteinExistence type="predicted"/>
<dbReference type="KEGG" id="skl:C7J89_09190"/>
<reference evidence="1" key="3">
    <citation type="submission" date="2021-09" db="EMBL/GenBank/DDBJ databases">
        <authorList>
            <person name="Gilroy R."/>
        </authorList>
    </citation>
    <scope>NUCLEOTIDE SEQUENCE</scope>
    <source>
        <strain evidence="1">CHK149-3286</strain>
    </source>
</reference>
<reference evidence="1" key="2">
    <citation type="journal article" date="2021" name="PeerJ">
        <title>Extensive microbial diversity within the chicken gut microbiome revealed by metagenomics and culture.</title>
        <authorList>
            <person name="Gilroy R."/>
            <person name="Ravi A."/>
            <person name="Getino M."/>
            <person name="Pursley I."/>
            <person name="Horton D.L."/>
            <person name="Alikhan N.F."/>
            <person name="Baker D."/>
            <person name="Gharbi K."/>
            <person name="Hall N."/>
            <person name="Watson M."/>
            <person name="Adriaenssens E.M."/>
            <person name="Foster-Nyarko E."/>
            <person name="Jarju S."/>
            <person name="Secka A."/>
            <person name="Antonio M."/>
            <person name="Oren A."/>
            <person name="Chaudhuri R.R."/>
            <person name="La Ragione R."/>
            <person name="Hildebrand F."/>
            <person name="Pallen M.J."/>
        </authorList>
    </citation>
    <scope>NUCLEOTIDE SEQUENCE</scope>
    <source>
        <strain evidence="1">CHK149-3286</strain>
    </source>
</reference>
<protein>
    <submittedName>
        <fullName evidence="2">Uncharacterized protein</fullName>
    </submittedName>
</protein>
<reference evidence="2 3" key="1">
    <citation type="submission" date="2016-02" db="EMBL/GenBank/DDBJ databases">
        <title>Draft genome sequence of hydrocarbon degrading Staphylococcus saprophyticus Strain CNV2, isolated from crude-oil contaminated soil from Noonmati Oil Refinery, Guwahati, Assam, India.</title>
        <authorList>
            <person name="Mukherjee A."/>
            <person name="Chettri B."/>
            <person name="Langpoklakpam J."/>
            <person name="Singh A.K."/>
            <person name="Chattopadhyay D.J."/>
        </authorList>
    </citation>
    <scope>NUCLEOTIDE SEQUENCE [LARGE SCALE GENOMIC DNA]</scope>
    <source>
        <strain evidence="2 3">CNV2</strain>
    </source>
</reference>
<dbReference type="AlphaFoldDB" id="A0A151A7F9"/>
<sequence>MKLLKTLTLGGGNHLSGEFKNVKTVVDELINNVGNYFKFNGEIAKQLFLHDAFDLNKKIDISVQRTYFSEVIKYIPEGFTIKLYDDQHESTDFTKIDFKSLTHANIYDGDTMIMTVIVYDVKNDEWMFRLDNNIRLPEKHIYFHSIKWDVDYIKPEIVLMYELLDPIDYHQLPNYRNVIDALSYYQFVILRLVVGDERINQALISEKNAI</sequence>
<dbReference type="Proteomes" id="UP000706163">
    <property type="component" value="Unassembled WGS sequence"/>
</dbReference>
<evidence type="ECO:0000313" key="2">
    <source>
        <dbReference type="EMBL" id="KYH15381.1"/>
    </source>
</evidence>
<evidence type="ECO:0000313" key="3">
    <source>
        <dbReference type="Proteomes" id="UP000075418"/>
    </source>
</evidence>
<evidence type="ECO:0000313" key="1">
    <source>
        <dbReference type="EMBL" id="HJF67050.1"/>
    </source>
</evidence>
<dbReference type="OrthoDB" id="2417905at2"/>
<name>A0A151A7F9_9STAP</name>
<gene>
    <name evidence="2" type="ORF">A0131_07435</name>
    <name evidence="1" type="ORF">K8V85_01935</name>
</gene>
<accession>A0A151A7F9</accession>
<dbReference type="Proteomes" id="UP000075418">
    <property type="component" value="Unassembled WGS sequence"/>
</dbReference>
<dbReference type="GeneID" id="69905517"/>
<comment type="caution">
    <text evidence="2">The sequence shown here is derived from an EMBL/GenBank/DDBJ whole genome shotgun (WGS) entry which is preliminary data.</text>
</comment>
<organism evidence="2 3">
    <name type="scientific">Staphylococcus kloosii</name>
    <dbReference type="NCBI Taxonomy" id="29384"/>
    <lineage>
        <taxon>Bacteria</taxon>
        <taxon>Bacillati</taxon>
        <taxon>Bacillota</taxon>
        <taxon>Bacilli</taxon>
        <taxon>Bacillales</taxon>
        <taxon>Staphylococcaceae</taxon>
        <taxon>Staphylococcus</taxon>
    </lineage>
</organism>
<dbReference type="EMBL" id="DYVT01000021">
    <property type="protein sequence ID" value="HJF67050.1"/>
    <property type="molecule type" value="Genomic_DNA"/>
</dbReference>
<dbReference type="EMBL" id="LUGM01000002">
    <property type="protein sequence ID" value="KYH15381.1"/>
    <property type="molecule type" value="Genomic_DNA"/>
</dbReference>